<keyword evidence="3" id="KW-1185">Reference proteome</keyword>
<dbReference type="EMBL" id="JAESVP010000003">
    <property type="protein sequence ID" value="MBL4928006.1"/>
    <property type="molecule type" value="Genomic_DNA"/>
</dbReference>
<organism evidence="2 3">
    <name type="scientific">Fuscibacter oryzae</name>
    <dbReference type="NCBI Taxonomy" id="2803939"/>
    <lineage>
        <taxon>Bacteria</taxon>
        <taxon>Pseudomonadati</taxon>
        <taxon>Pseudomonadota</taxon>
        <taxon>Alphaproteobacteria</taxon>
        <taxon>Rhodobacterales</taxon>
        <taxon>Paracoccaceae</taxon>
        <taxon>Fuscibacter</taxon>
    </lineage>
</organism>
<evidence type="ECO:0000313" key="3">
    <source>
        <dbReference type="Proteomes" id="UP000619033"/>
    </source>
</evidence>
<accession>A0A8J7SUW1</accession>
<gene>
    <name evidence="2" type="ORF">JI744_07800</name>
</gene>
<reference evidence="2" key="1">
    <citation type="submission" date="2021-01" db="EMBL/GenBank/DDBJ databases">
        <title>Genome seq and assembly of Tabrizicola sp. KVB23.</title>
        <authorList>
            <person name="Chhetri G."/>
        </authorList>
    </citation>
    <scope>NUCLEOTIDE SEQUENCE</scope>
    <source>
        <strain evidence="2">KVB23</strain>
    </source>
</reference>
<evidence type="ECO:0000256" key="1">
    <source>
        <dbReference type="SAM" id="MobiDB-lite"/>
    </source>
</evidence>
<protein>
    <submittedName>
        <fullName evidence="2">P27 family phage terminase small subunit</fullName>
    </submittedName>
</protein>
<proteinExistence type="predicted"/>
<dbReference type="InterPro" id="IPR006448">
    <property type="entry name" value="Phage_term_ssu_P27"/>
</dbReference>
<dbReference type="Proteomes" id="UP000619033">
    <property type="component" value="Unassembled WGS sequence"/>
</dbReference>
<comment type="caution">
    <text evidence="2">The sequence shown here is derived from an EMBL/GenBank/DDBJ whole genome shotgun (WGS) entry which is preliminary data.</text>
</comment>
<evidence type="ECO:0000313" key="2">
    <source>
        <dbReference type="EMBL" id="MBL4928006.1"/>
    </source>
</evidence>
<sequence>MLSGFSIWGGVVSSKHLRGVKPKITADLEPLTKVPKAPTYFSPYAVAEWKRVLPVLVARKVICTADLAQVETYCCMAGLVRQIETERQLAGGVVDVKLFGVQNRAAQTARQIAATLGLDPVSRARMGAGQEGGAGDTSPDPLAI</sequence>
<feature type="region of interest" description="Disordered" evidence="1">
    <location>
        <begin position="125"/>
        <end position="144"/>
    </location>
</feature>
<name>A0A8J7SUW1_9RHOB</name>
<dbReference type="Pfam" id="PF05119">
    <property type="entry name" value="Terminase_4"/>
    <property type="match status" value="1"/>
</dbReference>
<dbReference type="AlphaFoldDB" id="A0A8J7SUW1"/>